<accession>Q0RHM9</accession>
<name>Q0RHM9_FRAAA</name>
<evidence type="ECO:0000313" key="7">
    <source>
        <dbReference type="Proteomes" id="UP000000657"/>
    </source>
</evidence>
<organism evidence="6 7">
    <name type="scientific">Frankia alni (strain DSM 45986 / CECT 9034 / ACN14a)</name>
    <dbReference type="NCBI Taxonomy" id="326424"/>
    <lineage>
        <taxon>Bacteria</taxon>
        <taxon>Bacillati</taxon>
        <taxon>Actinomycetota</taxon>
        <taxon>Actinomycetes</taxon>
        <taxon>Frankiales</taxon>
        <taxon>Frankiaceae</taxon>
        <taxon>Frankia</taxon>
    </lineage>
</organism>
<dbReference type="PANTHER" id="PTHR42788:SF19">
    <property type="entry name" value="ALIPHATIC SULFONATES IMPORT ATP-BINDING PROTEIN SSUB 2"/>
    <property type="match status" value="1"/>
</dbReference>
<feature type="compositionally biased region" description="Basic residues" evidence="4">
    <location>
        <begin position="1"/>
        <end position="11"/>
    </location>
</feature>
<dbReference type="EMBL" id="CT573213">
    <property type="protein sequence ID" value="CAJ62997.1"/>
    <property type="molecule type" value="Genomic_DNA"/>
</dbReference>
<dbReference type="SMART" id="SM00382">
    <property type="entry name" value="AAA"/>
    <property type="match status" value="1"/>
</dbReference>
<feature type="domain" description="ABC transporter" evidence="5">
    <location>
        <begin position="86"/>
        <end position="308"/>
    </location>
</feature>
<dbReference type="CDD" id="cd03293">
    <property type="entry name" value="ABC_NrtD_SsuB_transporters"/>
    <property type="match status" value="1"/>
</dbReference>
<gene>
    <name evidence="6" type="primary">cysA</name>
    <name evidence="6" type="ordered locus">FRAAL4355</name>
</gene>
<dbReference type="SUPFAM" id="SSF52540">
    <property type="entry name" value="P-loop containing nucleoside triphosphate hydrolases"/>
    <property type="match status" value="1"/>
</dbReference>
<dbReference type="EC" id="3.6.3.25" evidence="6"/>
<dbReference type="Gene3D" id="3.40.50.300">
    <property type="entry name" value="P-loop containing nucleotide triphosphate hydrolases"/>
    <property type="match status" value="1"/>
</dbReference>
<dbReference type="HOGENOM" id="CLU_000604_1_22_11"/>
<dbReference type="InterPro" id="IPR003439">
    <property type="entry name" value="ABC_transporter-like_ATP-bd"/>
</dbReference>
<evidence type="ECO:0000256" key="3">
    <source>
        <dbReference type="ARBA" id="ARBA00022840"/>
    </source>
</evidence>
<dbReference type="PROSITE" id="PS50893">
    <property type="entry name" value="ABC_TRANSPORTER_2"/>
    <property type="match status" value="1"/>
</dbReference>
<feature type="region of interest" description="Disordered" evidence="4">
    <location>
        <begin position="1"/>
        <end position="27"/>
    </location>
</feature>
<keyword evidence="7" id="KW-1185">Reference proteome</keyword>
<sequence length="327" mass="35049">MAAAGKRRPSHRPVLGRIGNTGGIHRSTERLGPRVMRHPIWTYGNESCEAGAVGEAGTVGQTVQTGQAGQAGEGNAPADGPPPTLVTFTGVEKRYPDGTQALAPVDLAVRDGEFVSIVGASGCGKSTLLRLASGLTTATAGAVSPATGRISYVFQDPTLLPWRSVRRNVETLAELTGVPRAEYRPRAAEVIDLVGLGGFERHRPRSLSGGMRMRVSLARSLVLSPDLFLLDEPFGALDEISRERLGGELLRLFELRRFGAALFVTHSVAEAVFLSTRVLVMSPRPGRVVAEFAVPFGYPRPAELRFREDFTRLTAAVSRRLRDGEAG</sequence>
<dbReference type="Pfam" id="PF00005">
    <property type="entry name" value="ABC_tran"/>
    <property type="match status" value="1"/>
</dbReference>
<evidence type="ECO:0000256" key="4">
    <source>
        <dbReference type="SAM" id="MobiDB-lite"/>
    </source>
</evidence>
<keyword evidence="2" id="KW-0547">Nucleotide-binding</keyword>
<evidence type="ECO:0000313" key="6">
    <source>
        <dbReference type="EMBL" id="CAJ62997.1"/>
    </source>
</evidence>
<keyword evidence="3 6" id="KW-0067">ATP-binding</keyword>
<evidence type="ECO:0000256" key="1">
    <source>
        <dbReference type="ARBA" id="ARBA00022448"/>
    </source>
</evidence>
<dbReference type="Proteomes" id="UP000000657">
    <property type="component" value="Chromosome"/>
</dbReference>
<reference evidence="6 7" key="1">
    <citation type="journal article" date="2007" name="Genome Res.">
        <title>Genome characteristics of facultatively symbiotic Frankia sp. strains reflect host range and host plant biogeography.</title>
        <authorList>
            <person name="Normand P."/>
            <person name="Lapierre P."/>
            <person name="Tisa L.S."/>
            <person name="Gogarten J.P."/>
            <person name="Alloisio N."/>
            <person name="Bagnarol E."/>
            <person name="Bassi C.A."/>
            <person name="Berry A.M."/>
            <person name="Bickhart D.M."/>
            <person name="Choisne N."/>
            <person name="Couloux A."/>
            <person name="Cournoyer B."/>
            <person name="Cruveiller S."/>
            <person name="Daubin V."/>
            <person name="Demange N."/>
            <person name="Francino M.P."/>
            <person name="Goltsman E."/>
            <person name="Huang Y."/>
            <person name="Kopp O.R."/>
            <person name="Labarre L."/>
            <person name="Lapidus A."/>
            <person name="Lavire C."/>
            <person name="Marechal J."/>
            <person name="Martinez M."/>
            <person name="Mastronunzio J.E."/>
            <person name="Mullin B.C."/>
            <person name="Niemann J."/>
            <person name="Pujic P."/>
            <person name="Rawnsley T."/>
            <person name="Rouy Z."/>
            <person name="Schenowitz C."/>
            <person name="Sellstedt A."/>
            <person name="Tavares F."/>
            <person name="Tomkins J.P."/>
            <person name="Vallenet D."/>
            <person name="Valverde C."/>
            <person name="Wall L.G."/>
            <person name="Wang Y."/>
            <person name="Medigue C."/>
            <person name="Benson D.R."/>
        </authorList>
    </citation>
    <scope>NUCLEOTIDE SEQUENCE [LARGE SCALE GENOMIC DNA]</scope>
    <source>
        <strain evidence="7">DSM 45986 / CECT 9034 / ACN14a</strain>
    </source>
</reference>
<dbReference type="InterPro" id="IPR027417">
    <property type="entry name" value="P-loop_NTPase"/>
</dbReference>
<dbReference type="InterPro" id="IPR050166">
    <property type="entry name" value="ABC_transporter_ATP-bind"/>
</dbReference>
<dbReference type="eggNOG" id="COG1116">
    <property type="taxonomic scope" value="Bacteria"/>
</dbReference>
<proteinExistence type="predicted"/>
<dbReference type="GO" id="GO:0005524">
    <property type="term" value="F:ATP binding"/>
    <property type="evidence" value="ECO:0007669"/>
    <property type="project" value="UniProtKB-KW"/>
</dbReference>
<keyword evidence="1" id="KW-0813">Transport</keyword>
<dbReference type="GO" id="GO:0016887">
    <property type="term" value="F:ATP hydrolysis activity"/>
    <property type="evidence" value="ECO:0007669"/>
    <property type="project" value="InterPro"/>
</dbReference>
<dbReference type="KEGG" id="fal:FRAAL4355"/>
<evidence type="ECO:0000259" key="5">
    <source>
        <dbReference type="PROSITE" id="PS50893"/>
    </source>
</evidence>
<dbReference type="PANTHER" id="PTHR42788">
    <property type="entry name" value="TAURINE IMPORT ATP-BINDING PROTEIN-RELATED"/>
    <property type="match status" value="1"/>
</dbReference>
<dbReference type="InterPro" id="IPR003593">
    <property type="entry name" value="AAA+_ATPase"/>
</dbReference>
<dbReference type="InterPro" id="IPR017871">
    <property type="entry name" value="ABC_transporter-like_CS"/>
</dbReference>
<dbReference type="STRING" id="326424.FRAAL4355"/>
<protein>
    <submittedName>
        <fullName evidence="6">Sulfate/thiosulfate import ATP-binding protein (ATP-binding protein of ABC transporter) (Partial match)</fullName>
        <ecNumber evidence="6">3.6.3.25</ecNumber>
    </submittedName>
</protein>
<keyword evidence="6" id="KW-0378">Hydrolase</keyword>
<dbReference type="AlphaFoldDB" id="Q0RHM9"/>
<evidence type="ECO:0000256" key="2">
    <source>
        <dbReference type="ARBA" id="ARBA00022741"/>
    </source>
</evidence>
<dbReference type="PROSITE" id="PS00211">
    <property type="entry name" value="ABC_TRANSPORTER_1"/>
    <property type="match status" value="1"/>
</dbReference>